<evidence type="ECO:0000256" key="7">
    <source>
        <dbReference type="ARBA" id="ARBA00022741"/>
    </source>
</evidence>
<dbReference type="GO" id="GO:0005524">
    <property type="term" value="F:ATP binding"/>
    <property type="evidence" value="ECO:0007669"/>
    <property type="project" value="UniProtKB-UniRule"/>
</dbReference>
<dbReference type="CDD" id="cd02094">
    <property type="entry name" value="P-type_ATPase_Cu-like"/>
    <property type="match status" value="1"/>
</dbReference>
<dbReference type="GO" id="GO:0043682">
    <property type="term" value="F:P-type divalent copper transporter activity"/>
    <property type="evidence" value="ECO:0007669"/>
    <property type="project" value="UniProtKB-EC"/>
</dbReference>
<keyword evidence="15 18" id="KW-0472">Membrane</keyword>
<feature type="region of interest" description="Disordered" evidence="19">
    <location>
        <begin position="150"/>
        <end position="169"/>
    </location>
</feature>
<evidence type="ECO:0000313" key="22">
    <source>
        <dbReference type="Proteomes" id="UP000241736"/>
    </source>
</evidence>
<dbReference type="InterPro" id="IPR059000">
    <property type="entry name" value="ATPase_P-type_domA"/>
</dbReference>
<dbReference type="PANTHER" id="PTHR43520">
    <property type="entry name" value="ATP7, ISOFORM B"/>
    <property type="match status" value="1"/>
</dbReference>
<keyword evidence="22" id="KW-1185">Reference proteome</keyword>
<dbReference type="PRINTS" id="PR00943">
    <property type="entry name" value="CUATPASE"/>
</dbReference>
<dbReference type="Gene3D" id="3.30.70.100">
    <property type="match status" value="2"/>
</dbReference>
<evidence type="ECO:0000256" key="13">
    <source>
        <dbReference type="ARBA" id="ARBA00023008"/>
    </source>
</evidence>
<evidence type="ECO:0000256" key="14">
    <source>
        <dbReference type="ARBA" id="ARBA00023065"/>
    </source>
</evidence>
<accession>A0A2P6MB53</accession>
<dbReference type="PRINTS" id="PR00942">
    <property type="entry name" value="CUATPASEI"/>
</dbReference>
<dbReference type="GO" id="GO:0005507">
    <property type="term" value="F:copper ion binding"/>
    <property type="evidence" value="ECO:0007669"/>
    <property type="project" value="InterPro"/>
</dbReference>
<evidence type="ECO:0000256" key="19">
    <source>
        <dbReference type="SAM" id="MobiDB-lite"/>
    </source>
</evidence>
<keyword evidence="13" id="KW-0186">Copper</keyword>
<dbReference type="NCBIfam" id="TIGR01511">
    <property type="entry name" value="ATPase-IB1_Cu"/>
    <property type="match status" value="1"/>
</dbReference>
<reference evidence="21 22" key="1">
    <citation type="submission" date="2018-03" db="EMBL/GenBank/DDBJ databases">
        <title>Arenimonas caeni sp. nov., isolated from activated sludge.</title>
        <authorList>
            <person name="Liu H."/>
        </authorList>
    </citation>
    <scope>NUCLEOTIDE SEQUENCE [LARGE SCALE GENOMIC DNA]</scope>
    <source>
        <strain evidence="22">z29</strain>
    </source>
</reference>
<dbReference type="SUPFAM" id="SSF81665">
    <property type="entry name" value="Calcium ATPase, transmembrane domain M"/>
    <property type="match status" value="1"/>
</dbReference>
<evidence type="ECO:0000256" key="9">
    <source>
        <dbReference type="ARBA" id="ARBA00022840"/>
    </source>
</evidence>
<name>A0A2P6MB53_9GAMM</name>
<evidence type="ECO:0000256" key="18">
    <source>
        <dbReference type="RuleBase" id="RU362081"/>
    </source>
</evidence>
<dbReference type="EC" id="7.2.2.9" evidence="16"/>
<dbReference type="Proteomes" id="UP000241736">
    <property type="component" value="Unassembled WGS sequence"/>
</dbReference>
<feature type="transmembrane region" description="Helical" evidence="18">
    <location>
        <begin position="777"/>
        <end position="796"/>
    </location>
</feature>
<dbReference type="SFLD" id="SFLDG00002">
    <property type="entry name" value="C1.7:_P-type_atpase_like"/>
    <property type="match status" value="1"/>
</dbReference>
<comment type="similarity">
    <text evidence="2 18">Belongs to the cation transport ATPase (P-type) (TC 3.A.3) family. Type IB subfamily.</text>
</comment>
<keyword evidence="12 18" id="KW-1133">Transmembrane helix</keyword>
<feature type="transmembrane region" description="Helical" evidence="18">
    <location>
        <begin position="245"/>
        <end position="266"/>
    </location>
</feature>
<dbReference type="InterPro" id="IPR027256">
    <property type="entry name" value="P-typ_ATPase_IB"/>
</dbReference>
<dbReference type="NCBIfam" id="TIGR00003">
    <property type="entry name" value="copper ion binding protein"/>
    <property type="match status" value="2"/>
</dbReference>
<feature type="domain" description="HMA" evidence="20">
    <location>
        <begin position="79"/>
        <end position="144"/>
    </location>
</feature>
<dbReference type="InterPro" id="IPR044492">
    <property type="entry name" value="P_typ_ATPase_HD_dom"/>
</dbReference>
<dbReference type="InterPro" id="IPR023299">
    <property type="entry name" value="ATPase_P-typ_cyto_dom_N"/>
</dbReference>
<dbReference type="Pfam" id="PF00403">
    <property type="entry name" value="HMA"/>
    <property type="match status" value="2"/>
</dbReference>
<dbReference type="CDD" id="cd00371">
    <property type="entry name" value="HMA"/>
    <property type="match status" value="2"/>
</dbReference>
<evidence type="ECO:0000256" key="17">
    <source>
        <dbReference type="ARBA" id="ARBA00047424"/>
    </source>
</evidence>
<keyword evidence="7 18" id="KW-0547">Nucleotide-binding</keyword>
<dbReference type="InterPro" id="IPR006122">
    <property type="entry name" value="HMA_Cu_ion-bd"/>
</dbReference>
<feature type="transmembrane region" description="Helical" evidence="18">
    <location>
        <begin position="464"/>
        <end position="486"/>
    </location>
</feature>
<organism evidence="21 22">
    <name type="scientific">Arenimonas caeni</name>
    <dbReference type="NCBI Taxonomy" id="2058085"/>
    <lineage>
        <taxon>Bacteria</taxon>
        <taxon>Pseudomonadati</taxon>
        <taxon>Pseudomonadota</taxon>
        <taxon>Gammaproteobacteria</taxon>
        <taxon>Lysobacterales</taxon>
        <taxon>Lysobacteraceae</taxon>
        <taxon>Arenimonas</taxon>
    </lineage>
</organism>
<keyword evidence="4 18" id="KW-0812">Transmembrane</keyword>
<dbReference type="InterPro" id="IPR006121">
    <property type="entry name" value="HMA_dom"/>
</dbReference>
<feature type="transmembrane region" description="Helical" evidence="18">
    <location>
        <begin position="278"/>
        <end position="296"/>
    </location>
</feature>
<comment type="subcellular location">
    <subcellularLocation>
        <location evidence="18">Cell membrane</location>
    </subcellularLocation>
    <subcellularLocation>
        <location evidence="1">Endomembrane system</location>
        <topology evidence="1">Multi-pass membrane protein</topology>
    </subcellularLocation>
</comment>
<protein>
    <recommendedName>
        <fullName evidence="16">P-type Cu(2+) transporter</fullName>
        <ecNumber evidence="16">7.2.2.9</ecNumber>
    </recommendedName>
</protein>
<dbReference type="PROSITE" id="PS50846">
    <property type="entry name" value="HMA_2"/>
    <property type="match status" value="2"/>
</dbReference>
<keyword evidence="9 18" id="KW-0067">ATP-binding</keyword>
<keyword evidence="18" id="KW-1003">Cell membrane</keyword>
<dbReference type="InterPro" id="IPR036163">
    <property type="entry name" value="HMA_dom_sf"/>
</dbReference>
<keyword evidence="5 18" id="KW-0479">Metal-binding</keyword>
<dbReference type="InterPro" id="IPR001757">
    <property type="entry name" value="P_typ_ATPase"/>
</dbReference>
<dbReference type="SFLD" id="SFLDF00027">
    <property type="entry name" value="p-type_atpase"/>
    <property type="match status" value="1"/>
</dbReference>
<dbReference type="GO" id="GO:0005886">
    <property type="term" value="C:plasma membrane"/>
    <property type="evidence" value="ECO:0007669"/>
    <property type="project" value="UniProtKB-SubCell"/>
</dbReference>
<dbReference type="PANTHER" id="PTHR43520:SF8">
    <property type="entry name" value="P-TYPE CU(+) TRANSPORTER"/>
    <property type="match status" value="1"/>
</dbReference>
<evidence type="ECO:0000256" key="3">
    <source>
        <dbReference type="ARBA" id="ARBA00022448"/>
    </source>
</evidence>
<dbReference type="InterPro" id="IPR018303">
    <property type="entry name" value="ATPase_P-typ_P_site"/>
</dbReference>
<dbReference type="EMBL" id="PVLF01000003">
    <property type="protein sequence ID" value="PRH83215.1"/>
    <property type="molecule type" value="Genomic_DNA"/>
</dbReference>
<evidence type="ECO:0000259" key="20">
    <source>
        <dbReference type="PROSITE" id="PS50846"/>
    </source>
</evidence>
<dbReference type="OrthoDB" id="9814270at2"/>
<dbReference type="SUPFAM" id="SSF56784">
    <property type="entry name" value="HAD-like"/>
    <property type="match status" value="1"/>
</dbReference>
<gene>
    <name evidence="21" type="ORF">C6N40_03385</name>
</gene>
<dbReference type="PROSITE" id="PS01229">
    <property type="entry name" value="COF_2"/>
    <property type="match status" value="1"/>
</dbReference>
<feature type="transmembrane region" description="Helical" evidence="18">
    <location>
        <begin position="431"/>
        <end position="452"/>
    </location>
</feature>
<keyword evidence="10" id="KW-0460">Magnesium</keyword>
<dbReference type="Gene3D" id="3.40.1110.10">
    <property type="entry name" value="Calcium-transporting ATPase, cytoplasmic domain N"/>
    <property type="match status" value="1"/>
</dbReference>
<keyword evidence="14" id="KW-0406">Ion transport</keyword>
<evidence type="ECO:0000313" key="21">
    <source>
        <dbReference type="EMBL" id="PRH83215.1"/>
    </source>
</evidence>
<dbReference type="RefSeq" id="WP_106989598.1">
    <property type="nucleotide sequence ID" value="NZ_KZ679085.1"/>
</dbReference>
<feature type="transmembrane region" description="Helical" evidence="18">
    <location>
        <begin position="802"/>
        <end position="819"/>
    </location>
</feature>
<feature type="domain" description="HMA" evidence="20">
    <location>
        <begin position="12"/>
        <end position="77"/>
    </location>
</feature>
<dbReference type="Gene3D" id="3.40.50.1000">
    <property type="entry name" value="HAD superfamily/HAD-like"/>
    <property type="match status" value="1"/>
</dbReference>
<feature type="transmembrane region" description="Helical" evidence="18">
    <location>
        <begin position="186"/>
        <end position="203"/>
    </location>
</feature>
<dbReference type="InterPro" id="IPR008250">
    <property type="entry name" value="ATPase_P-typ_transduc_dom_A_sf"/>
</dbReference>
<dbReference type="Pfam" id="PF00702">
    <property type="entry name" value="Hydrolase"/>
    <property type="match status" value="1"/>
</dbReference>
<evidence type="ECO:0000256" key="6">
    <source>
        <dbReference type="ARBA" id="ARBA00022737"/>
    </source>
</evidence>
<keyword evidence="8" id="KW-0187">Copper transport</keyword>
<dbReference type="GO" id="GO:0016887">
    <property type="term" value="F:ATP hydrolysis activity"/>
    <property type="evidence" value="ECO:0007669"/>
    <property type="project" value="InterPro"/>
</dbReference>
<dbReference type="GO" id="GO:0012505">
    <property type="term" value="C:endomembrane system"/>
    <property type="evidence" value="ECO:0007669"/>
    <property type="project" value="UniProtKB-SubCell"/>
</dbReference>
<dbReference type="Pfam" id="PF00122">
    <property type="entry name" value="E1-E2_ATPase"/>
    <property type="match status" value="1"/>
</dbReference>
<evidence type="ECO:0000256" key="8">
    <source>
        <dbReference type="ARBA" id="ARBA00022796"/>
    </source>
</evidence>
<dbReference type="AlphaFoldDB" id="A0A2P6MB53"/>
<comment type="caution">
    <text evidence="21">The sequence shown here is derived from an EMBL/GenBank/DDBJ whole genome shotgun (WGS) entry which is preliminary data.</text>
</comment>
<keyword evidence="3" id="KW-0813">Transport</keyword>
<comment type="catalytic activity">
    <reaction evidence="17">
        <text>Cu(2+)(in) + ATP + H2O = Cu(2+)(out) + ADP + phosphate + H(+)</text>
        <dbReference type="Rhea" id="RHEA:10376"/>
        <dbReference type="ChEBI" id="CHEBI:15377"/>
        <dbReference type="ChEBI" id="CHEBI:15378"/>
        <dbReference type="ChEBI" id="CHEBI:29036"/>
        <dbReference type="ChEBI" id="CHEBI:30616"/>
        <dbReference type="ChEBI" id="CHEBI:43474"/>
        <dbReference type="ChEBI" id="CHEBI:456216"/>
        <dbReference type="EC" id="7.2.2.9"/>
    </reaction>
</comment>
<dbReference type="SFLD" id="SFLDS00003">
    <property type="entry name" value="Haloacid_Dehalogenase"/>
    <property type="match status" value="1"/>
</dbReference>
<dbReference type="Gene3D" id="2.70.150.10">
    <property type="entry name" value="Calcium-transporting ATPase, cytoplasmic transduction domain A"/>
    <property type="match status" value="1"/>
</dbReference>
<proteinExistence type="inferred from homology"/>
<dbReference type="InterPro" id="IPR023214">
    <property type="entry name" value="HAD_sf"/>
</dbReference>
<feature type="transmembrane region" description="Helical" evidence="18">
    <location>
        <begin position="215"/>
        <end position="233"/>
    </location>
</feature>
<keyword evidence="11" id="KW-1278">Translocase</keyword>
<evidence type="ECO:0000256" key="4">
    <source>
        <dbReference type="ARBA" id="ARBA00022692"/>
    </source>
</evidence>
<evidence type="ECO:0000256" key="12">
    <source>
        <dbReference type="ARBA" id="ARBA00022989"/>
    </source>
</evidence>
<evidence type="ECO:0000256" key="16">
    <source>
        <dbReference type="ARBA" id="ARBA00038904"/>
    </source>
</evidence>
<dbReference type="PRINTS" id="PR00119">
    <property type="entry name" value="CATATPASE"/>
</dbReference>
<dbReference type="SUPFAM" id="SSF81653">
    <property type="entry name" value="Calcium ATPase, transduction domain A"/>
    <property type="match status" value="1"/>
</dbReference>
<evidence type="ECO:0000256" key="5">
    <source>
        <dbReference type="ARBA" id="ARBA00022723"/>
    </source>
</evidence>
<evidence type="ECO:0000256" key="10">
    <source>
        <dbReference type="ARBA" id="ARBA00022842"/>
    </source>
</evidence>
<dbReference type="NCBIfam" id="TIGR01494">
    <property type="entry name" value="ATPase_P-type"/>
    <property type="match status" value="2"/>
</dbReference>
<dbReference type="FunFam" id="2.70.150.10:FF:000002">
    <property type="entry name" value="Copper-transporting ATPase 1, putative"/>
    <property type="match status" value="1"/>
</dbReference>
<dbReference type="InterPro" id="IPR017969">
    <property type="entry name" value="Heavy-metal-associated_CS"/>
</dbReference>
<evidence type="ECO:0000256" key="11">
    <source>
        <dbReference type="ARBA" id="ARBA00022967"/>
    </source>
</evidence>
<evidence type="ECO:0000256" key="2">
    <source>
        <dbReference type="ARBA" id="ARBA00006024"/>
    </source>
</evidence>
<keyword evidence="6" id="KW-0677">Repeat</keyword>
<dbReference type="PROSITE" id="PS01047">
    <property type="entry name" value="HMA_1"/>
    <property type="match status" value="2"/>
</dbReference>
<evidence type="ECO:0000256" key="1">
    <source>
        <dbReference type="ARBA" id="ARBA00004127"/>
    </source>
</evidence>
<dbReference type="SUPFAM" id="SSF55008">
    <property type="entry name" value="HMA, heavy metal-associated domain"/>
    <property type="match status" value="2"/>
</dbReference>
<dbReference type="InterPro" id="IPR023298">
    <property type="entry name" value="ATPase_P-typ_TM_dom_sf"/>
</dbReference>
<dbReference type="GO" id="GO:0055070">
    <property type="term" value="P:copper ion homeostasis"/>
    <property type="evidence" value="ECO:0007669"/>
    <property type="project" value="TreeGrafter"/>
</dbReference>
<dbReference type="NCBIfam" id="TIGR01525">
    <property type="entry name" value="ATPase-IB_hvy"/>
    <property type="match status" value="1"/>
</dbReference>
<dbReference type="FunFam" id="3.30.70.100:FF:000005">
    <property type="entry name" value="Copper-exporting P-type ATPase A"/>
    <property type="match status" value="2"/>
</dbReference>
<dbReference type="PROSITE" id="PS00154">
    <property type="entry name" value="ATPASE_E1_E2"/>
    <property type="match status" value="1"/>
</dbReference>
<sequence>MKPSPATVPDTATFRFGVTGMNCASCVGRVEKALAQVPGVLSASVNLATETATVATDGSVSAAALAAAVDKAGYGVAVEEISMAILGMSCASCVGRVEKALARVPGVQSASVNLATETARVQVLPGTPREALAEAVSAAGYDTAPVAGEGVGAPTHAAGQDPSNAADTVATPASPQAMAAQRERRHLIIAALLSLPLVLPMLAMPFGEHWALPGWWQFALATPVQFWLGARFYRAGWKAVKARTGNMDLLVALGTSAGYGLSVWHLLFTRPHHGEPPLYFEASAVIITLILMGKWLEARAKRQTTEAIRALQALRPVTARVRHASGQEAEVPVAQVRVGDLVVVLPGERFPVDGTVLEGRSHADESLVSGESLPVAKEAGDRVTGGAVNAEGRLVVRTTAVGAESVLARIIRLVEDAQAKKAPIQRIVDRVSAVFVPVVVLIALATLFGWGLGSGDWTGATLNAVAVLVIACPCALGLATPTAIMAGTGVAARAGILIKDVEALETTRTLRIVAFDKTGTLTEGKPELLALRAVQGDDVALLRHAAALQQGSEHPLARAVVAAAAQAGPLPSPAGAITALQGRGIEGRIDGARWVLGSGRLMQELGVERGKWAAEGEAEAANGRSVSWLASEAGRGFRLEGLLAFGDPPREEAKEAIAALQAQGLRTVMVSGDNRGAALAVARALGIADQDVRAEVLPADKAEVVRELAREGRVAMVGDGVNDAPALAAADVGFAMGGGTDVAMHAAGVTLMRSDPRLVADAIDVSRRTTRKIHQNLFWAFVYNVVGIPLAAAGLLNPVVAGAAMALSSVSVVSNTLLLRRWSPRARH</sequence>
<dbReference type="InterPro" id="IPR036412">
    <property type="entry name" value="HAD-like_sf"/>
</dbReference>
<evidence type="ECO:0000256" key="15">
    <source>
        <dbReference type="ARBA" id="ARBA00023136"/>
    </source>
</evidence>